<keyword evidence="1" id="KW-1133">Transmembrane helix</keyword>
<keyword evidence="1" id="KW-0472">Membrane</keyword>
<name>A0A543NNA9_9ACTN</name>
<evidence type="ECO:0000313" key="2">
    <source>
        <dbReference type="EMBL" id="TQN33320.1"/>
    </source>
</evidence>
<feature type="transmembrane region" description="Helical" evidence="1">
    <location>
        <begin position="5"/>
        <end position="25"/>
    </location>
</feature>
<sequence length="59" mass="6077">MGRILLIIVAAIAVVFVAGWLFSLLMGLLKWALIIGAVLLGAAGISKLLKTRGGSGSRV</sequence>
<dbReference type="RefSeq" id="WP_141924697.1">
    <property type="nucleotide sequence ID" value="NZ_VFQC01000001.1"/>
</dbReference>
<accession>A0A543NNA9</accession>
<dbReference type="AlphaFoldDB" id="A0A543NNA9"/>
<dbReference type="Proteomes" id="UP000317422">
    <property type="component" value="Unassembled WGS sequence"/>
</dbReference>
<evidence type="ECO:0000313" key="3">
    <source>
        <dbReference type="Proteomes" id="UP000317422"/>
    </source>
</evidence>
<reference evidence="2 3" key="1">
    <citation type="submission" date="2019-06" db="EMBL/GenBank/DDBJ databases">
        <title>Sequencing the genomes of 1000 actinobacteria strains.</title>
        <authorList>
            <person name="Klenk H.-P."/>
        </authorList>
    </citation>
    <scope>NUCLEOTIDE SEQUENCE [LARGE SCALE GENOMIC DNA]</scope>
    <source>
        <strain evidence="2 3">DSM 45015</strain>
    </source>
</reference>
<feature type="transmembrane region" description="Helical" evidence="1">
    <location>
        <begin position="31"/>
        <end position="49"/>
    </location>
</feature>
<comment type="caution">
    <text evidence="2">The sequence shown here is derived from an EMBL/GenBank/DDBJ whole genome shotgun (WGS) entry which is preliminary data.</text>
</comment>
<dbReference type="EMBL" id="VFQC01000001">
    <property type="protein sequence ID" value="TQN33320.1"/>
    <property type="molecule type" value="Genomic_DNA"/>
</dbReference>
<keyword evidence="1" id="KW-0812">Transmembrane</keyword>
<organism evidence="2 3">
    <name type="scientific">Haloactinospora alba</name>
    <dbReference type="NCBI Taxonomy" id="405555"/>
    <lineage>
        <taxon>Bacteria</taxon>
        <taxon>Bacillati</taxon>
        <taxon>Actinomycetota</taxon>
        <taxon>Actinomycetes</taxon>
        <taxon>Streptosporangiales</taxon>
        <taxon>Nocardiopsidaceae</taxon>
        <taxon>Haloactinospora</taxon>
    </lineage>
</organism>
<proteinExistence type="predicted"/>
<protein>
    <submittedName>
        <fullName evidence="2">Uncharacterized protein</fullName>
    </submittedName>
</protein>
<gene>
    <name evidence="2" type="ORF">FHX37_3334</name>
</gene>
<keyword evidence="3" id="KW-1185">Reference proteome</keyword>
<evidence type="ECO:0000256" key="1">
    <source>
        <dbReference type="SAM" id="Phobius"/>
    </source>
</evidence>